<dbReference type="CDD" id="cd23509">
    <property type="entry name" value="Gnk2-like"/>
    <property type="match status" value="1"/>
</dbReference>
<name>A0A8T0QX85_PANVG</name>
<evidence type="ECO:0000256" key="16">
    <source>
        <dbReference type="ARBA" id="ARBA00048679"/>
    </source>
</evidence>
<dbReference type="FunFam" id="1.10.510.10:FF:001023">
    <property type="entry name" value="Os07g0541700 protein"/>
    <property type="match status" value="1"/>
</dbReference>
<keyword evidence="13" id="KW-0675">Receptor</keyword>
<evidence type="ECO:0000256" key="17">
    <source>
        <dbReference type="PROSITE-ProRule" id="PRU10141"/>
    </source>
</evidence>
<dbReference type="SMART" id="SM00220">
    <property type="entry name" value="S_TKc"/>
    <property type="match status" value="1"/>
</dbReference>
<keyword evidence="3" id="KW-0723">Serine/threonine-protein kinase</keyword>
<dbReference type="InterPro" id="IPR000719">
    <property type="entry name" value="Prot_kinase_dom"/>
</dbReference>
<accession>A0A8T0QX85</accession>
<evidence type="ECO:0000256" key="13">
    <source>
        <dbReference type="ARBA" id="ARBA00023170"/>
    </source>
</evidence>
<dbReference type="EC" id="2.7.11.1" evidence="2"/>
<evidence type="ECO:0000256" key="1">
    <source>
        <dbReference type="ARBA" id="ARBA00004167"/>
    </source>
</evidence>
<dbReference type="InterPro" id="IPR002902">
    <property type="entry name" value="GNK2"/>
</dbReference>
<evidence type="ECO:0000256" key="2">
    <source>
        <dbReference type="ARBA" id="ARBA00012513"/>
    </source>
</evidence>
<feature type="transmembrane region" description="Helical" evidence="18">
    <location>
        <begin position="315"/>
        <end position="334"/>
    </location>
</feature>
<dbReference type="Gene3D" id="1.10.510.10">
    <property type="entry name" value="Transferase(Phosphotransferase) domain 1"/>
    <property type="match status" value="1"/>
</dbReference>
<dbReference type="PROSITE" id="PS51473">
    <property type="entry name" value="GNK2"/>
    <property type="match status" value="1"/>
</dbReference>
<dbReference type="InterPro" id="IPR017441">
    <property type="entry name" value="Protein_kinase_ATP_BS"/>
</dbReference>
<evidence type="ECO:0000256" key="3">
    <source>
        <dbReference type="ARBA" id="ARBA00022527"/>
    </source>
</evidence>
<dbReference type="Gene3D" id="3.30.200.20">
    <property type="entry name" value="Phosphorylase Kinase, domain 1"/>
    <property type="match status" value="1"/>
</dbReference>
<keyword evidence="11 18" id="KW-1133">Transmembrane helix</keyword>
<dbReference type="InterPro" id="IPR001245">
    <property type="entry name" value="Ser-Thr/Tyr_kinase_cat_dom"/>
</dbReference>
<feature type="domain" description="Gnk2-homologous" evidence="20">
    <location>
        <begin position="159"/>
        <end position="278"/>
    </location>
</feature>
<dbReference type="Pfam" id="PF01657">
    <property type="entry name" value="Stress-antifung"/>
    <property type="match status" value="1"/>
</dbReference>
<keyword evidence="22" id="KW-1185">Reference proteome</keyword>
<organism evidence="21 22">
    <name type="scientific">Panicum virgatum</name>
    <name type="common">Blackwell switchgrass</name>
    <dbReference type="NCBI Taxonomy" id="38727"/>
    <lineage>
        <taxon>Eukaryota</taxon>
        <taxon>Viridiplantae</taxon>
        <taxon>Streptophyta</taxon>
        <taxon>Embryophyta</taxon>
        <taxon>Tracheophyta</taxon>
        <taxon>Spermatophyta</taxon>
        <taxon>Magnoliopsida</taxon>
        <taxon>Liliopsida</taxon>
        <taxon>Poales</taxon>
        <taxon>Poaceae</taxon>
        <taxon>PACMAD clade</taxon>
        <taxon>Panicoideae</taxon>
        <taxon>Panicodae</taxon>
        <taxon>Paniceae</taxon>
        <taxon>Panicinae</taxon>
        <taxon>Panicum</taxon>
        <taxon>Panicum sect. Hiantes</taxon>
    </lineage>
</organism>
<comment type="catalytic activity">
    <reaction evidence="15">
        <text>L-threonyl-[protein] + ATP = O-phospho-L-threonyl-[protein] + ADP + H(+)</text>
        <dbReference type="Rhea" id="RHEA:46608"/>
        <dbReference type="Rhea" id="RHEA-COMP:11060"/>
        <dbReference type="Rhea" id="RHEA-COMP:11605"/>
        <dbReference type="ChEBI" id="CHEBI:15378"/>
        <dbReference type="ChEBI" id="CHEBI:30013"/>
        <dbReference type="ChEBI" id="CHEBI:30616"/>
        <dbReference type="ChEBI" id="CHEBI:61977"/>
        <dbReference type="ChEBI" id="CHEBI:456216"/>
        <dbReference type="EC" id="2.7.11.1"/>
    </reaction>
</comment>
<evidence type="ECO:0000256" key="10">
    <source>
        <dbReference type="ARBA" id="ARBA00022840"/>
    </source>
</evidence>
<dbReference type="GO" id="GO:0005886">
    <property type="term" value="C:plasma membrane"/>
    <property type="evidence" value="ECO:0007669"/>
    <property type="project" value="TreeGrafter"/>
</dbReference>
<sequence>MAVTCSSSPCWRASAVSTAVTSQDNRFTVGGRLPTVVGAFSSSFTVVPLLRQHHILVQRGRATGRAPVVRCADGLRLPVPRQRHRLRVRPGNVPCRGDTTPARCATYLRDAALSIRSSCNESSRRAAIWYDDGSGVTIPAPMFCFVSYADTNASTAYEDAFQAPFQNAAVVSDIDGFGRSYNALMNNLSARVVAVDDGGSGTPSSPAPMFATGAAVYDAAAPNGTMYGLLQCMRDRTPAECGRCLQDAVQRLPSCCRGHPGGVVFAYNCYLRMEVYPYYNLTLGGPPLLAPAPSTIFAGAGESPGKNRVNVTRAVAIPVGAVLAVVVIVGVSLYRRNLNRKKKGPGFSMGDNSSIKEEDMGYVEPEQLNLVVLKAATNNFSEENKLGEGGFGEVFKGTLQDGEEIAVKRLSQDSSQGFQELKNELVLAAKLKHRNLVQLLGVSLQEEKLVIYEYMPNRSLDTFLSDPMRRQQLDWSKRFSIICGIARGLLYLHEESRLKVIHRDLKPSNVLLDADMNPKISDFGIARAFSIDQSRDITR</sequence>
<dbReference type="PROSITE" id="PS50011">
    <property type="entry name" value="PROTEIN_KINASE_DOM"/>
    <property type="match status" value="1"/>
</dbReference>
<evidence type="ECO:0000256" key="15">
    <source>
        <dbReference type="ARBA" id="ARBA00047899"/>
    </source>
</evidence>
<evidence type="ECO:0000256" key="11">
    <source>
        <dbReference type="ARBA" id="ARBA00022989"/>
    </source>
</evidence>
<evidence type="ECO:0000256" key="5">
    <source>
        <dbReference type="ARBA" id="ARBA00022692"/>
    </source>
</evidence>
<dbReference type="FunFam" id="3.30.200.20:FF:000727">
    <property type="entry name" value="Cysteine-rich RLK (RECEPTOR-like protein kinase) 23"/>
    <property type="match status" value="1"/>
</dbReference>
<dbReference type="GO" id="GO:0004674">
    <property type="term" value="F:protein serine/threonine kinase activity"/>
    <property type="evidence" value="ECO:0007669"/>
    <property type="project" value="UniProtKB-KW"/>
</dbReference>
<dbReference type="PROSITE" id="PS00108">
    <property type="entry name" value="PROTEIN_KINASE_ST"/>
    <property type="match status" value="1"/>
</dbReference>
<evidence type="ECO:0000256" key="9">
    <source>
        <dbReference type="ARBA" id="ARBA00022777"/>
    </source>
</evidence>
<evidence type="ECO:0000256" key="8">
    <source>
        <dbReference type="ARBA" id="ARBA00022741"/>
    </source>
</evidence>
<dbReference type="PANTHER" id="PTHR27002">
    <property type="entry name" value="RECEPTOR-LIKE SERINE/THREONINE-PROTEIN KINASE SD1-8"/>
    <property type="match status" value="1"/>
</dbReference>
<protein>
    <recommendedName>
        <fullName evidence="2">non-specific serine/threonine protein kinase</fullName>
        <ecNumber evidence="2">2.7.11.1</ecNumber>
    </recommendedName>
</protein>
<feature type="domain" description="Protein kinase" evidence="19">
    <location>
        <begin position="380"/>
        <end position="539"/>
    </location>
</feature>
<evidence type="ECO:0000313" key="22">
    <source>
        <dbReference type="Proteomes" id="UP000823388"/>
    </source>
</evidence>
<evidence type="ECO:0000256" key="4">
    <source>
        <dbReference type="ARBA" id="ARBA00022679"/>
    </source>
</evidence>
<dbReference type="Proteomes" id="UP000823388">
    <property type="component" value="Chromosome 6N"/>
</dbReference>
<feature type="binding site" evidence="17">
    <location>
        <position position="408"/>
    </location>
    <ligand>
        <name>ATP</name>
        <dbReference type="ChEBI" id="CHEBI:30616"/>
    </ligand>
</feature>
<gene>
    <name evidence="21" type="ORF">PVAP13_6NG047806</name>
</gene>
<dbReference type="PANTHER" id="PTHR27002:SF372">
    <property type="entry name" value="OS04G0197200 PROTEIN"/>
    <property type="match status" value="1"/>
</dbReference>
<dbReference type="SUPFAM" id="SSF56112">
    <property type="entry name" value="Protein kinase-like (PK-like)"/>
    <property type="match status" value="1"/>
</dbReference>
<keyword evidence="8 17" id="KW-0547">Nucleotide-binding</keyword>
<keyword evidence="4" id="KW-0808">Transferase</keyword>
<dbReference type="PROSITE" id="PS00107">
    <property type="entry name" value="PROTEIN_KINASE_ATP"/>
    <property type="match status" value="1"/>
</dbReference>
<keyword evidence="9" id="KW-0418">Kinase</keyword>
<evidence type="ECO:0000259" key="19">
    <source>
        <dbReference type="PROSITE" id="PS50011"/>
    </source>
</evidence>
<dbReference type="Pfam" id="PF07714">
    <property type="entry name" value="PK_Tyr_Ser-Thr"/>
    <property type="match status" value="1"/>
</dbReference>
<evidence type="ECO:0000313" key="21">
    <source>
        <dbReference type="EMBL" id="KAG2577776.1"/>
    </source>
</evidence>
<dbReference type="GO" id="GO:0005524">
    <property type="term" value="F:ATP binding"/>
    <property type="evidence" value="ECO:0007669"/>
    <property type="project" value="UniProtKB-UniRule"/>
</dbReference>
<keyword evidence="5 18" id="KW-0812">Transmembrane</keyword>
<comment type="catalytic activity">
    <reaction evidence="16">
        <text>L-seryl-[protein] + ATP = O-phospho-L-seryl-[protein] + ADP + H(+)</text>
        <dbReference type="Rhea" id="RHEA:17989"/>
        <dbReference type="Rhea" id="RHEA-COMP:9863"/>
        <dbReference type="Rhea" id="RHEA-COMP:11604"/>
        <dbReference type="ChEBI" id="CHEBI:15378"/>
        <dbReference type="ChEBI" id="CHEBI:29999"/>
        <dbReference type="ChEBI" id="CHEBI:30616"/>
        <dbReference type="ChEBI" id="CHEBI:83421"/>
        <dbReference type="ChEBI" id="CHEBI:456216"/>
        <dbReference type="EC" id="2.7.11.1"/>
    </reaction>
</comment>
<dbReference type="EMBL" id="CM029048">
    <property type="protein sequence ID" value="KAG2577776.1"/>
    <property type="molecule type" value="Genomic_DNA"/>
</dbReference>
<evidence type="ECO:0000256" key="14">
    <source>
        <dbReference type="ARBA" id="ARBA00023180"/>
    </source>
</evidence>
<evidence type="ECO:0000256" key="12">
    <source>
        <dbReference type="ARBA" id="ARBA00023136"/>
    </source>
</evidence>
<dbReference type="AlphaFoldDB" id="A0A8T0QX85"/>
<dbReference type="Gene3D" id="3.30.430.20">
    <property type="entry name" value="Gnk2 domain, C-X8-C-X2-C motif"/>
    <property type="match status" value="1"/>
</dbReference>
<keyword evidence="6" id="KW-0732">Signal</keyword>
<dbReference type="InterPro" id="IPR008271">
    <property type="entry name" value="Ser/Thr_kinase_AS"/>
</dbReference>
<keyword evidence="10 17" id="KW-0067">ATP-binding</keyword>
<keyword evidence="14" id="KW-0325">Glycoprotein</keyword>
<comment type="subcellular location">
    <subcellularLocation>
        <location evidence="1">Membrane</location>
        <topology evidence="1">Single-pass membrane protein</topology>
    </subcellularLocation>
</comment>
<proteinExistence type="predicted"/>
<dbReference type="InterPro" id="IPR038408">
    <property type="entry name" value="GNK2_sf"/>
</dbReference>
<evidence type="ECO:0000259" key="20">
    <source>
        <dbReference type="PROSITE" id="PS51473"/>
    </source>
</evidence>
<evidence type="ECO:0000256" key="7">
    <source>
        <dbReference type="ARBA" id="ARBA00022737"/>
    </source>
</evidence>
<evidence type="ECO:0000256" key="6">
    <source>
        <dbReference type="ARBA" id="ARBA00022729"/>
    </source>
</evidence>
<comment type="caution">
    <text evidence="21">The sequence shown here is derived from an EMBL/GenBank/DDBJ whole genome shotgun (WGS) entry which is preliminary data.</text>
</comment>
<keyword evidence="7" id="KW-0677">Repeat</keyword>
<evidence type="ECO:0000256" key="18">
    <source>
        <dbReference type="SAM" id="Phobius"/>
    </source>
</evidence>
<keyword evidence="12 18" id="KW-0472">Membrane</keyword>
<dbReference type="InterPro" id="IPR011009">
    <property type="entry name" value="Kinase-like_dom_sf"/>
</dbReference>
<reference evidence="21" key="1">
    <citation type="submission" date="2020-05" db="EMBL/GenBank/DDBJ databases">
        <title>WGS assembly of Panicum virgatum.</title>
        <authorList>
            <person name="Lovell J.T."/>
            <person name="Jenkins J."/>
            <person name="Shu S."/>
            <person name="Juenger T.E."/>
            <person name="Schmutz J."/>
        </authorList>
    </citation>
    <scope>NUCLEOTIDE SEQUENCE</scope>
    <source>
        <strain evidence="21">AP13</strain>
    </source>
</reference>